<evidence type="ECO:0000313" key="3">
    <source>
        <dbReference type="Proteomes" id="UP000325289"/>
    </source>
</evidence>
<dbReference type="RefSeq" id="WP_149755576.1">
    <property type="nucleotide sequence ID" value="NZ_FOMS01000005.1"/>
</dbReference>
<dbReference type="InterPro" id="IPR006121">
    <property type="entry name" value="HMA_dom"/>
</dbReference>
<dbReference type="Gene3D" id="3.30.70.100">
    <property type="match status" value="1"/>
</dbReference>
<feature type="domain" description="HMA" evidence="1">
    <location>
        <begin position="1"/>
        <end position="62"/>
    </location>
</feature>
<evidence type="ECO:0000313" key="2">
    <source>
        <dbReference type="EMBL" id="SFD96971.1"/>
    </source>
</evidence>
<dbReference type="Pfam" id="PF00403">
    <property type="entry name" value="HMA"/>
    <property type="match status" value="1"/>
</dbReference>
<accession>A0A1I1WPR9</accession>
<dbReference type="InterPro" id="IPR036163">
    <property type="entry name" value="HMA_dom_sf"/>
</dbReference>
<proteinExistence type="predicted"/>
<dbReference type="Proteomes" id="UP000325289">
    <property type="component" value="Unassembled WGS sequence"/>
</dbReference>
<dbReference type="OrthoDB" id="9801832at2"/>
<keyword evidence="3" id="KW-1185">Reference proteome</keyword>
<dbReference type="CDD" id="cd00371">
    <property type="entry name" value="HMA"/>
    <property type="match status" value="1"/>
</dbReference>
<sequence length="66" mass="6889">MQFNVPDMRCGHCTAAIEKSVKAADPGADVACDLDTHRVSINSVLAPEQVSAAIKDAGYDAQQVSA</sequence>
<name>A0A1I1WPR9_9RHOB</name>
<dbReference type="GO" id="GO:0046872">
    <property type="term" value="F:metal ion binding"/>
    <property type="evidence" value="ECO:0007669"/>
    <property type="project" value="InterPro"/>
</dbReference>
<dbReference type="PROSITE" id="PS50846">
    <property type="entry name" value="HMA_2"/>
    <property type="match status" value="1"/>
</dbReference>
<organism evidence="2 3">
    <name type="scientific">Roseivivax sediminis</name>
    <dbReference type="NCBI Taxonomy" id="936889"/>
    <lineage>
        <taxon>Bacteria</taxon>
        <taxon>Pseudomonadati</taxon>
        <taxon>Pseudomonadota</taxon>
        <taxon>Alphaproteobacteria</taxon>
        <taxon>Rhodobacterales</taxon>
        <taxon>Roseobacteraceae</taxon>
        <taxon>Roseivivax</taxon>
    </lineage>
</organism>
<protein>
    <submittedName>
        <fullName evidence="2">Copper chaperone</fullName>
    </submittedName>
</protein>
<gene>
    <name evidence="2" type="ORF">SAMN04515678_10520</name>
</gene>
<dbReference type="SUPFAM" id="SSF55008">
    <property type="entry name" value="HMA, heavy metal-associated domain"/>
    <property type="match status" value="1"/>
</dbReference>
<dbReference type="AlphaFoldDB" id="A0A1I1WPR9"/>
<reference evidence="2 3" key="1">
    <citation type="submission" date="2016-10" db="EMBL/GenBank/DDBJ databases">
        <authorList>
            <person name="Varghese N."/>
            <person name="Submissions S."/>
        </authorList>
    </citation>
    <scope>NUCLEOTIDE SEQUENCE [LARGE SCALE GENOMIC DNA]</scope>
    <source>
        <strain evidence="3">YIM D21,KCTC 23444,ACCC 10710</strain>
    </source>
</reference>
<dbReference type="EMBL" id="FOMS01000005">
    <property type="protein sequence ID" value="SFD96971.1"/>
    <property type="molecule type" value="Genomic_DNA"/>
</dbReference>
<evidence type="ECO:0000259" key="1">
    <source>
        <dbReference type="PROSITE" id="PS50846"/>
    </source>
</evidence>